<sequence length="50" mass="5945">MLRLYARYQEAYGWTVREIDETDMGFLLDQLCVLERIEAGKDEAYIDDIL</sequence>
<dbReference type="RefSeq" id="WP_014424281.1">
    <property type="nucleotide sequence ID" value="NC_017068.1"/>
</dbReference>
<dbReference type="PATRIC" id="fig|927704.6.peg.1170"/>
<dbReference type="HOGENOM" id="CLU_3122555_0_0_9"/>
<reference evidence="1 2" key="1">
    <citation type="submission" date="2011-10" db="EMBL/GenBank/DDBJ databases">
        <title>Whole genome sequence of Selenomonas ruminantium subsp. lactilytica TAM6421.</title>
        <authorList>
            <person name="Oguchi A."/>
            <person name="Ankai A."/>
            <person name="Kaneko J."/>
            <person name="Yamada-Narita S."/>
            <person name="Fukui S."/>
            <person name="Takahashi M."/>
            <person name="Onodera T."/>
            <person name="Kojima S."/>
            <person name="Fushimi T."/>
            <person name="Abe N."/>
            <person name="Kamio Y."/>
            <person name="Yamazaki S."/>
            <person name="Fujita N."/>
        </authorList>
    </citation>
    <scope>NUCLEOTIDE SEQUENCE [LARGE SCALE GENOMIC DNA]</scope>
    <source>
        <strain evidence="2">NBRC 103574 / TAM6421</strain>
    </source>
</reference>
<organism evidence="1 2">
    <name type="scientific">Selenomonas ruminantium subsp. lactilytica (strain NBRC 103574 / TAM6421)</name>
    <dbReference type="NCBI Taxonomy" id="927704"/>
    <lineage>
        <taxon>Bacteria</taxon>
        <taxon>Bacillati</taxon>
        <taxon>Bacillota</taxon>
        <taxon>Negativicutes</taxon>
        <taxon>Selenomonadales</taxon>
        <taxon>Selenomonadaceae</taxon>
        <taxon>Selenomonas</taxon>
    </lineage>
</organism>
<evidence type="ECO:0000313" key="2">
    <source>
        <dbReference type="Proteomes" id="UP000007887"/>
    </source>
</evidence>
<protein>
    <submittedName>
        <fullName evidence="1">Uncharacterized protein</fullName>
    </submittedName>
</protein>
<dbReference type="AlphaFoldDB" id="I0GQ07"/>
<dbReference type="OrthoDB" id="1669720at2"/>
<proteinExistence type="predicted"/>
<accession>I0GQ07</accession>
<name>I0GQ07_SELRL</name>
<evidence type="ECO:0000313" key="1">
    <source>
        <dbReference type="EMBL" id="BAL82844.1"/>
    </source>
</evidence>
<dbReference type="KEGG" id="sri:SELR_11360"/>
<dbReference type="EMBL" id="AP012292">
    <property type="protein sequence ID" value="BAL82844.1"/>
    <property type="molecule type" value="Genomic_DNA"/>
</dbReference>
<dbReference type="Proteomes" id="UP000007887">
    <property type="component" value="Chromosome"/>
</dbReference>
<gene>
    <name evidence="1" type="ordered locus">SELR_11360</name>
</gene>